<keyword evidence="2" id="KW-1185">Reference proteome</keyword>
<comment type="caution">
    <text evidence="1">The sequence shown here is derived from an EMBL/GenBank/DDBJ whole genome shotgun (WGS) entry which is preliminary data.</text>
</comment>
<accession>A0ACC0ND51</accession>
<dbReference type="Proteomes" id="UP001062846">
    <property type="component" value="Chromosome 6"/>
</dbReference>
<dbReference type="EMBL" id="CM046393">
    <property type="protein sequence ID" value="KAI8551009.1"/>
    <property type="molecule type" value="Genomic_DNA"/>
</dbReference>
<name>A0ACC0ND51_RHOML</name>
<proteinExistence type="predicted"/>
<gene>
    <name evidence="1" type="ORF">RHMOL_Rhmol06G0151400</name>
</gene>
<evidence type="ECO:0000313" key="1">
    <source>
        <dbReference type="EMBL" id="KAI8551009.1"/>
    </source>
</evidence>
<organism evidence="1 2">
    <name type="scientific">Rhododendron molle</name>
    <name type="common">Chinese azalea</name>
    <name type="synonym">Azalea mollis</name>
    <dbReference type="NCBI Taxonomy" id="49168"/>
    <lineage>
        <taxon>Eukaryota</taxon>
        <taxon>Viridiplantae</taxon>
        <taxon>Streptophyta</taxon>
        <taxon>Embryophyta</taxon>
        <taxon>Tracheophyta</taxon>
        <taxon>Spermatophyta</taxon>
        <taxon>Magnoliopsida</taxon>
        <taxon>eudicotyledons</taxon>
        <taxon>Gunneridae</taxon>
        <taxon>Pentapetalae</taxon>
        <taxon>asterids</taxon>
        <taxon>Ericales</taxon>
        <taxon>Ericaceae</taxon>
        <taxon>Ericoideae</taxon>
        <taxon>Rhodoreae</taxon>
        <taxon>Rhododendron</taxon>
    </lineage>
</organism>
<protein>
    <submittedName>
        <fullName evidence="1">Uncharacterized protein</fullName>
    </submittedName>
</protein>
<evidence type="ECO:0000313" key="2">
    <source>
        <dbReference type="Proteomes" id="UP001062846"/>
    </source>
</evidence>
<reference evidence="1" key="1">
    <citation type="submission" date="2022-02" db="EMBL/GenBank/DDBJ databases">
        <title>Plant Genome Project.</title>
        <authorList>
            <person name="Zhang R.-G."/>
        </authorList>
    </citation>
    <scope>NUCLEOTIDE SEQUENCE</scope>
    <source>
        <strain evidence="1">AT1</strain>
    </source>
</reference>
<sequence length="170" mass="19129">MLKRTRENPSTVTPSTSTKMNDLNDELDAEEDERERADGESVMLSTTMKMRKTVMQNKVEMARKGMAFPFSSLCFPFTSARSFITLAGAAPPGLCQRLVLLIFFCTSSPTKGYSWLIKSRLSSSLPPLLSSFHYEAKPDPNSLPPIEGFPITESEVRWAETKAKIRRLWS</sequence>